<comment type="caution">
    <text evidence="10">The sequence shown here is derived from an EMBL/GenBank/DDBJ whole genome shotgun (WGS) entry which is preliminary data.</text>
</comment>
<organism evidence="10 11">
    <name type="scientific">Isoptericola luteus</name>
    <dbReference type="NCBI Taxonomy" id="2879484"/>
    <lineage>
        <taxon>Bacteria</taxon>
        <taxon>Bacillati</taxon>
        <taxon>Actinomycetota</taxon>
        <taxon>Actinomycetes</taxon>
        <taxon>Micrococcales</taxon>
        <taxon>Promicromonosporaceae</taxon>
        <taxon>Isoptericola</taxon>
    </lineage>
</organism>
<dbReference type="SUPFAM" id="SSF143865">
    <property type="entry name" value="CorA soluble domain-like"/>
    <property type="match status" value="1"/>
</dbReference>
<comment type="similarity">
    <text evidence="2 8">Belongs to the CorA metal ion transporter (MIT) (TC 1.A.35) family.</text>
</comment>
<dbReference type="Gene3D" id="1.20.58.340">
    <property type="entry name" value="Magnesium transport protein CorA, transmembrane region"/>
    <property type="match status" value="2"/>
</dbReference>
<evidence type="ECO:0000256" key="4">
    <source>
        <dbReference type="ARBA" id="ARBA00022475"/>
    </source>
</evidence>
<protein>
    <recommendedName>
        <fullName evidence="8">Magnesium transport protein CorA</fullName>
    </recommendedName>
</protein>
<proteinExistence type="inferred from homology"/>
<feature type="transmembrane region" description="Helical" evidence="8">
    <location>
        <begin position="334"/>
        <end position="353"/>
    </location>
</feature>
<dbReference type="Pfam" id="PF01544">
    <property type="entry name" value="CorA"/>
    <property type="match status" value="1"/>
</dbReference>
<feature type="region of interest" description="Disordered" evidence="9">
    <location>
        <begin position="1"/>
        <end position="48"/>
    </location>
</feature>
<accession>A0ABS7ZE25</accession>
<dbReference type="PANTHER" id="PTHR46494:SF1">
    <property type="entry name" value="CORA FAMILY METAL ION TRANSPORTER (EUROFUNG)"/>
    <property type="match status" value="1"/>
</dbReference>
<feature type="compositionally biased region" description="Low complexity" evidence="9">
    <location>
        <begin position="7"/>
        <end position="20"/>
    </location>
</feature>
<evidence type="ECO:0000256" key="3">
    <source>
        <dbReference type="ARBA" id="ARBA00022448"/>
    </source>
</evidence>
<keyword evidence="5 8" id="KW-0812">Transmembrane</keyword>
<evidence type="ECO:0000313" key="10">
    <source>
        <dbReference type="EMBL" id="MCA5893298.1"/>
    </source>
</evidence>
<dbReference type="Gene3D" id="3.30.460.20">
    <property type="entry name" value="CorA soluble domain-like"/>
    <property type="match status" value="1"/>
</dbReference>
<comment type="subcellular location">
    <subcellularLocation>
        <location evidence="1">Cell membrane</location>
        <topology evidence="1">Multi-pass membrane protein</topology>
    </subcellularLocation>
    <subcellularLocation>
        <location evidence="8">Membrane</location>
        <topology evidence="8">Multi-pass membrane protein</topology>
    </subcellularLocation>
</comment>
<keyword evidence="11" id="KW-1185">Reference proteome</keyword>
<dbReference type="PANTHER" id="PTHR46494">
    <property type="entry name" value="CORA FAMILY METAL ION TRANSPORTER (EUROFUNG)"/>
    <property type="match status" value="1"/>
</dbReference>
<comment type="function">
    <text evidence="8">Mediates influx of magnesium ions.</text>
</comment>
<dbReference type="InterPro" id="IPR045863">
    <property type="entry name" value="CorA_TM1_TM2"/>
</dbReference>
<name>A0ABS7ZE25_9MICO</name>
<evidence type="ECO:0000256" key="6">
    <source>
        <dbReference type="ARBA" id="ARBA00022989"/>
    </source>
</evidence>
<evidence type="ECO:0000256" key="9">
    <source>
        <dbReference type="SAM" id="MobiDB-lite"/>
    </source>
</evidence>
<evidence type="ECO:0000256" key="8">
    <source>
        <dbReference type="RuleBase" id="RU362010"/>
    </source>
</evidence>
<keyword evidence="3 8" id="KW-0813">Transport</keyword>
<gene>
    <name evidence="8 10" type="primary">corA</name>
    <name evidence="10" type="ORF">LEP48_07985</name>
</gene>
<keyword evidence="4 8" id="KW-1003">Cell membrane</keyword>
<dbReference type="RefSeq" id="WP_225565058.1">
    <property type="nucleotide sequence ID" value="NZ_JAIXCQ010000004.1"/>
</dbReference>
<dbReference type="NCBIfam" id="TIGR00383">
    <property type="entry name" value="corA"/>
    <property type="match status" value="1"/>
</dbReference>
<dbReference type="CDD" id="cd12830">
    <property type="entry name" value="MtCorA-like"/>
    <property type="match status" value="1"/>
</dbReference>
<evidence type="ECO:0000256" key="2">
    <source>
        <dbReference type="ARBA" id="ARBA00009765"/>
    </source>
</evidence>
<dbReference type="EMBL" id="JAIXCQ010000004">
    <property type="protein sequence ID" value="MCA5893298.1"/>
    <property type="molecule type" value="Genomic_DNA"/>
</dbReference>
<sequence>MAVPSARTTPRTTRTVGPRVLGALRPRRGSSPAARPGAPAAPSDHDVLPRRSSIVESALYDGEGRRVASFSRLADTFRELRSHPGRTAWIGLERPDEAELASLAREFDLHPLLVEDAIVAHQRPKIERYGDTLFVVLHAARYVDVAEEVEFSELHVFVGPDFVVTVRHGACPDLAAVRTHLEAHPAVLARGPESVLYAIMDRVVDDYLPVVAGLDADVDEIESEVFGGDDQVSRRIYELSREVVEFQRAVRPLQRVCASLAKGAEKYGVPTELQAYLRDVADHLIEVAERIETFRVALRDMLTVNATLVAQRQNEEMKHLTEVSLRQGEEVKKISGWAAILFAPTLVGTVYGMNFDAMPELHWTYGYPAALVAMLTVSVGLFVVFRAKRWI</sequence>
<dbReference type="InterPro" id="IPR004488">
    <property type="entry name" value="Mg/Co-transport_prot_CorA"/>
</dbReference>
<reference evidence="10 11" key="1">
    <citation type="submission" date="2021-09" db="EMBL/GenBank/DDBJ databases">
        <title>Isoptericola luteus sp. nov., a novel bacterium isolated from Harbin, the capital city of Heilongjiang province.</title>
        <authorList>
            <person name="Li J."/>
        </authorList>
    </citation>
    <scope>NUCLEOTIDE SEQUENCE [LARGE SCALE GENOMIC DNA]</scope>
    <source>
        <strain evidence="10 11">NEAU-Y5</strain>
    </source>
</reference>
<evidence type="ECO:0000256" key="7">
    <source>
        <dbReference type="ARBA" id="ARBA00023136"/>
    </source>
</evidence>
<dbReference type="Proteomes" id="UP001319870">
    <property type="component" value="Unassembled WGS sequence"/>
</dbReference>
<feature type="transmembrane region" description="Helical" evidence="8">
    <location>
        <begin position="365"/>
        <end position="385"/>
    </location>
</feature>
<feature type="compositionally biased region" description="Low complexity" evidence="9">
    <location>
        <begin position="29"/>
        <end position="42"/>
    </location>
</feature>
<evidence type="ECO:0000256" key="5">
    <source>
        <dbReference type="ARBA" id="ARBA00022692"/>
    </source>
</evidence>
<keyword evidence="8" id="KW-0460">Magnesium</keyword>
<keyword evidence="7 8" id="KW-0472">Membrane</keyword>
<keyword evidence="8" id="KW-0406">Ion transport</keyword>
<keyword evidence="6 8" id="KW-1133">Transmembrane helix</keyword>
<dbReference type="SUPFAM" id="SSF144083">
    <property type="entry name" value="Magnesium transport protein CorA, transmembrane region"/>
    <property type="match status" value="1"/>
</dbReference>
<evidence type="ECO:0000256" key="1">
    <source>
        <dbReference type="ARBA" id="ARBA00004651"/>
    </source>
</evidence>
<dbReference type="InterPro" id="IPR045861">
    <property type="entry name" value="CorA_cytoplasmic_dom"/>
</dbReference>
<evidence type="ECO:0000313" key="11">
    <source>
        <dbReference type="Proteomes" id="UP001319870"/>
    </source>
</evidence>
<dbReference type="InterPro" id="IPR002523">
    <property type="entry name" value="MgTranspt_CorA/ZnTranspt_ZntB"/>
</dbReference>